<gene>
    <name evidence="2" type="ORF">EJ05DRAFT_488794</name>
</gene>
<sequence length="288" mass="32046">MSSGFFQNLTIRPKVSAVDEDPSLSSARHITDPHTGTPLNPPSTSITASASTGYTHPQGSKGAQLQEAPYTSYTTSNLLELGNLEVRAAIWGHVLSLPLDKTLILQRHVRDLGRPSTDRTALLRVCKEVYAEAVPLLYAQSLVFYSINTLRSWVIKVDINVDHLSSIVLRLQTQLGRGHYTISGELKSALGVSGLSRAGFLGSLALDGQTPALLDNQFPQYQEEGTERADMRLVHIVRRRGAAAEWPCVWDVEVRTLGRAFRRFKERQARQDGPTEAWAEYRNFFEIM</sequence>
<dbReference type="RefSeq" id="XP_033597725.1">
    <property type="nucleotide sequence ID" value="XM_033745743.1"/>
</dbReference>
<proteinExistence type="predicted"/>
<organism evidence="2 3">
    <name type="scientific">Pseudovirgaria hyperparasitica</name>
    <dbReference type="NCBI Taxonomy" id="470096"/>
    <lineage>
        <taxon>Eukaryota</taxon>
        <taxon>Fungi</taxon>
        <taxon>Dikarya</taxon>
        <taxon>Ascomycota</taxon>
        <taxon>Pezizomycotina</taxon>
        <taxon>Dothideomycetes</taxon>
        <taxon>Dothideomycetes incertae sedis</taxon>
        <taxon>Acrospermales</taxon>
        <taxon>Acrospermaceae</taxon>
        <taxon>Pseudovirgaria</taxon>
    </lineage>
</organism>
<evidence type="ECO:0000313" key="2">
    <source>
        <dbReference type="EMBL" id="KAF2755274.1"/>
    </source>
</evidence>
<evidence type="ECO:0000256" key="1">
    <source>
        <dbReference type="SAM" id="MobiDB-lite"/>
    </source>
</evidence>
<keyword evidence="3" id="KW-1185">Reference proteome</keyword>
<dbReference type="AlphaFoldDB" id="A0A6A6VZV7"/>
<reference evidence="2" key="1">
    <citation type="journal article" date="2020" name="Stud. Mycol.">
        <title>101 Dothideomycetes genomes: a test case for predicting lifestyles and emergence of pathogens.</title>
        <authorList>
            <person name="Haridas S."/>
            <person name="Albert R."/>
            <person name="Binder M."/>
            <person name="Bloem J."/>
            <person name="Labutti K."/>
            <person name="Salamov A."/>
            <person name="Andreopoulos B."/>
            <person name="Baker S."/>
            <person name="Barry K."/>
            <person name="Bills G."/>
            <person name="Bluhm B."/>
            <person name="Cannon C."/>
            <person name="Castanera R."/>
            <person name="Culley D."/>
            <person name="Daum C."/>
            <person name="Ezra D."/>
            <person name="Gonzalez J."/>
            <person name="Henrissat B."/>
            <person name="Kuo A."/>
            <person name="Liang C."/>
            <person name="Lipzen A."/>
            <person name="Lutzoni F."/>
            <person name="Magnuson J."/>
            <person name="Mondo S."/>
            <person name="Nolan M."/>
            <person name="Ohm R."/>
            <person name="Pangilinan J."/>
            <person name="Park H.-J."/>
            <person name="Ramirez L."/>
            <person name="Alfaro M."/>
            <person name="Sun H."/>
            <person name="Tritt A."/>
            <person name="Yoshinaga Y."/>
            <person name="Zwiers L.-H."/>
            <person name="Turgeon B."/>
            <person name="Goodwin S."/>
            <person name="Spatafora J."/>
            <person name="Crous P."/>
            <person name="Grigoriev I."/>
        </authorList>
    </citation>
    <scope>NUCLEOTIDE SEQUENCE</scope>
    <source>
        <strain evidence="2">CBS 121739</strain>
    </source>
</reference>
<protein>
    <submittedName>
        <fullName evidence="2">Uncharacterized protein</fullName>
    </submittedName>
</protein>
<dbReference type="OrthoDB" id="62952at2759"/>
<dbReference type="GeneID" id="54486797"/>
<name>A0A6A6VZV7_9PEZI</name>
<dbReference type="Proteomes" id="UP000799437">
    <property type="component" value="Unassembled WGS sequence"/>
</dbReference>
<feature type="compositionally biased region" description="Polar residues" evidence="1">
    <location>
        <begin position="53"/>
        <end position="67"/>
    </location>
</feature>
<evidence type="ECO:0000313" key="3">
    <source>
        <dbReference type="Proteomes" id="UP000799437"/>
    </source>
</evidence>
<dbReference type="EMBL" id="ML996578">
    <property type="protein sequence ID" value="KAF2755274.1"/>
    <property type="molecule type" value="Genomic_DNA"/>
</dbReference>
<feature type="region of interest" description="Disordered" evidence="1">
    <location>
        <begin position="17"/>
        <end position="67"/>
    </location>
</feature>
<accession>A0A6A6VZV7</accession>
<feature type="compositionally biased region" description="Low complexity" evidence="1">
    <location>
        <begin position="43"/>
        <end position="52"/>
    </location>
</feature>